<dbReference type="RefSeq" id="WP_044823877.1">
    <property type="nucleotide sequence ID" value="NZ_CP009687.1"/>
</dbReference>
<dbReference type="CDD" id="cd00383">
    <property type="entry name" value="trans_reg_C"/>
    <property type="match status" value="1"/>
</dbReference>
<dbReference type="SMART" id="SM00862">
    <property type="entry name" value="Trans_reg_C"/>
    <property type="match status" value="1"/>
</dbReference>
<dbReference type="GO" id="GO:0032993">
    <property type="term" value="C:protein-DNA complex"/>
    <property type="evidence" value="ECO:0007669"/>
    <property type="project" value="TreeGrafter"/>
</dbReference>
<evidence type="ECO:0000313" key="8">
    <source>
        <dbReference type="EMBL" id="AKL95153.1"/>
    </source>
</evidence>
<dbReference type="InterPro" id="IPR039420">
    <property type="entry name" value="WalR-like"/>
</dbReference>
<dbReference type="CDD" id="cd18159">
    <property type="entry name" value="REC_OmpR_NsrR-like"/>
    <property type="match status" value="1"/>
</dbReference>
<evidence type="ECO:0000313" key="9">
    <source>
        <dbReference type="Proteomes" id="UP000035704"/>
    </source>
</evidence>
<dbReference type="InterPro" id="IPR036388">
    <property type="entry name" value="WH-like_DNA-bd_sf"/>
</dbReference>
<proteinExistence type="predicted"/>
<dbReference type="Pfam" id="PF00072">
    <property type="entry name" value="Response_reg"/>
    <property type="match status" value="1"/>
</dbReference>
<organism evidence="8 9">
    <name type="scientific">Clostridium aceticum</name>
    <dbReference type="NCBI Taxonomy" id="84022"/>
    <lineage>
        <taxon>Bacteria</taxon>
        <taxon>Bacillati</taxon>
        <taxon>Bacillota</taxon>
        <taxon>Clostridia</taxon>
        <taxon>Eubacteriales</taxon>
        <taxon>Clostridiaceae</taxon>
        <taxon>Clostridium</taxon>
    </lineage>
</organism>
<dbReference type="Gene3D" id="6.10.250.690">
    <property type="match status" value="1"/>
</dbReference>
<dbReference type="InterPro" id="IPR011006">
    <property type="entry name" value="CheY-like_superfamily"/>
</dbReference>
<dbReference type="SMART" id="SM00448">
    <property type="entry name" value="REC"/>
    <property type="match status" value="1"/>
</dbReference>
<dbReference type="GO" id="GO:0005829">
    <property type="term" value="C:cytosol"/>
    <property type="evidence" value="ECO:0007669"/>
    <property type="project" value="TreeGrafter"/>
</dbReference>
<dbReference type="GO" id="GO:0000976">
    <property type="term" value="F:transcription cis-regulatory region binding"/>
    <property type="evidence" value="ECO:0007669"/>
    <property type="project" value="TreeGrafter"/>
</dbReference>
<dbReference type="PANTHER" id="PTHR48111:SF27">
    <property type="entry name" value="SENSORY TRANSDUCTION PROTEIN BCER"/>
    <property type="match status" value="1"/>
</dbReference>
<dbReference type="SUPFAM" id="SSF46894">
    <property type="entry name" value="C-terminal effector domain of the bipartite response regulators"/>
    <property type="match status" value="1"/>
</dbReference>
<dbReference type="InterPro" id="IPR001789">
    <property type="entry name" value="Sig_transdc_resp-reg_receiver"/>
</dbReference>
<evidence type="ECO:0000256" key="4">
    <source>
        <dbReference type="ARBA" id="ARBA00023015"/>
    </source>
</evidence>
<keyword evidence="5" id="KW-0238">DNA-binding</keyword>
<keyword evidence="9" id="KW-1185">Reference proteome</keyword>
<dbReference type="PATRIC" id="fig|84022.5.peg.3161"/>
<dbReference type="Gene3D" id="1.10.10.10">
    <property type="entry name" value="Winged helix-like DNA-binding domain superfamily/Winged helix DNA-binding domain"/>
    <property type="match status" value="1"/>
</dbReference>
<evidence type="ECO:0000256" key="7">
    <source>
        <dbReference type="ARBA" id="ARBA00024867"/>
    </source>
</evidence>
<name>A0A0D8IDG7_9CLOT</name>
<evidence type="ECO:0000256" key="2">
    <source>
        <dbReference type="ARBA" id="ARBA00018672"/>
    </source>
</evidence>
<dbReference type="InterPro" id="IPR001867">
    <property type="entry name" value="OmpR/PhoB-type_DNA-bd"/>
</dbReference>
<evidence type="ECO:0000256" key="5">
    <source>
        <dbReference type="ARBA" id="ARBA00023125"/>
    </source>
</evidence>
<comment type="subcellular location">
    <subcellularLocation>
        <location evidence="1">Cytoplasm</location>
    </subcellularLocation>
</comment>
<accession>A0A0D8IDG7</accession>
<dbReference type="OrthoDB" id="9790442at2"/>
<dbReference type="SUPFAM" id="SSF52172">
    <property type="entry name" value="CheY-like"/>
    <property type="match status" value="1"/>
</dbReference>
<gene>
    <name evidence="8" type="primary">bceR1</name>
    <name evidence="8" type="ORF">CACET_c17040</name>
</gene>
<evidence type="ECO:0000256" key="1">
    <source>
        <dbReference type="ARBA" id="ARBA00004496"/>
    </source>
</evidence>
<protein>
    <recommendedName>
        <fullName evidence="2">Stage 0 sporulation protein A homolog</fullName>
    </recommendedName>
</protein>
<dbReference type="PROSITE" id="PS50110">
    <property type="entry name" value="RESPONSE_REGULATORY"/>
    <property type="match status" value="1"/>
</dbReference>
<dbReference type="GO" id="GO:0000156">
    <property type="term" value="F:phosphorelay response regulator activity"/>
    <property type="evidence" value="ECO:0007669"/>
    <property type="project" value="TreeGrafter"/>
</dbReference>
<keyword evidence="3" id="KW-0963">Cytoplasm</keyword>
<reference evidence="8 9" key="1">
    <citation type="submission" date="2014-10" db="EMBL/GenBank/DDBJ databases">
        <title>Genome sequence of Clostridium aceticum DSM 1496.</title>
        <authorList>
            <person name="Poehlein A."/>
            <person name="Schiel-Bengelsdorf B."/>
            <person name="Gottschalk G."/>
            <person name="Duerre P."/>
            <person name="Daniel R."/>
        </authorList>
    </citation>
    <scope>NUCLEOTIDE SEQUENCE [LARGE SCALE GENOMIC DNA]</scope>
    <source>
        <strain evidence="8 9">DSM 1496</strain>
    </source>
</reference>
<keyword evidence="4" id="KW-0805">Transcription regulation</keyword>
<dbReference type="Proteomes" id="UP000035704">
    <property type="component" value="Chromosome"/>
</dbReference>
<sequence length="227" mass="26249">MNMNIFIIEDDALLLEALREGLSQWSYGVSNPNDFSHVMDAFVEHRPHLVIIDIQLPKFDGFHWCREIRAVSKVPIIFLSSRDHPMDMVMAMNLGADDYVQKPFHMDVLLAKVQAILRRTYTYEEASSDVIEWNQALIDLKSGRIYKDGKTIDLTKNEFFILSVLVRSNNKIISRHELMKMLWDDDQYINDNTLTTNIKRLRQQLSSLNLAEGIVTKKGLGYMAVTL</sequence>
<evidence type="ECO:0000256" key="3">
    <source>
        <dbReference type="ARBA" id="ARBA00022490"/>
    </source>
</evidence>
<dbReference type="InterPro" id="IPR016032">
    <property type="entry name" value="Sig_transdc_resp-reg_C-effctor"/>
</dbReference>
<dbReference type="PANTHER" id="PTHR48111">
    <property type="entry name" value="REGULATOR OF RPOS"/>
    <property type="match status" value="1"/>
</dbReference>
<dbReference type="AlphaFoldDB" id="A0A0D8IDG7"/>
<dbReference type="STRING" id="84022.CACET_c17040"/>
<dbReference type="GO" id="GO:0006355">
    <property type="term" value="P:regulation of DNA-templated transcription"/>
    <property type="evidence" value="ECO:0007669"/>
    <property type="project" value="InterPro"/>
</dbReference>
<dbReference type="Gene3D" id="3.40.50.2300">
    <property type="match status" value="1"/>
</dbReference>
<keyword evidence="6" id="KW-0804">Transcription</keyword>
<dbReference type="KEGG" id="cace:CACET_c17040"/>
<comment type="function">
    <text evidence="7">May play the central regulatory role in sporulation. It may be an element of the effector pathway responsible for the activation of sporulation genes in response to nutritional stress. Spo0A may act in concert with spo0H (a sigma factor) to control the expression of some genes that are critical to the sporulation process.</text>
</comment>
<dbReference type="PROSITE" id="PS51755">
    <property type="entry name" value="OMPR_PHOB"/>
    <property type="match status" value="1"/>
</dbReference>
<evidence type="ECO:0000256" key="6">
    <source>
        <dbReference type="ARBA" id="ARBA00023163"/>
    </source>
</evidence>
<dbReference type="Pfam" id="PF00486">
    <property type="entry name" value="Trans_reg_C"/>
    <property type="match status" value="1"/>
</dbReference>
<dbReference type="EMBL" id="CP009687">
    <property type="protein sequence ID" value="AKL95153.1"/>
    <property type="molecule type" value="Genomic_DNA"/>
</dbReference>